<feature type="transmembrane region" description="Helical" evidence="1">
    <location>
        <begin position="457"/>
        <end position="475"/>
    </location>
</feature>
<evidence type="ECO:0000313" key="3">
    <source>
        <dbReference type="Proteomes" id="UP001159427"/>
    </source>
</evidence>
<dbReference type="EMBL" id="CALNXI010001050">
    <property type="protein sequence ID" value="CAH3153163.1"/>
    <property type="molecule type" value="Genomic_DNA"/>
</dbReference>
<reference evidence="2 3" key="1">
    <citation type="submission" date="2022-05" db="EMBL/GenBank/DDBJ databases">
        <authorList>
            <consortium name="Genoscope - CEA"/>
            <person name="William W."/>
        </authorList>
    </citation>
    <scope>NUCLEOTIDE SEQUENCE [LARGE SCALE GENOMIC DNA]</scope>
</reference>
<feature type="transmembrane region" description="Helical" evidence="1">
    <location>
        <begin position="527"/>
        <end position="552"/>
    </location>
</feature>
<keyword evidence="1" id="KW-1133">Transmembrane helix</keyword>
<feature type="non-terminal residue" evidence="2">
    <location>
        <position position="1"/>
    </location>
</feature>
<dbReference type="PANTHER" id="PTHR11319:SF35">
    <property type="entry name" value="OUTER MEMBRANE PROTEIN PMPC-RELATED"/>
    <property type="match status" value="1"/>
</dbReference>
<proteinExistence type="predicted"/>
<feature type="transmembrane region" description="Helical" evidence="1">
    <location>
        <begin position="199"/>
        <end position="220"/>
    </location>
</feature>
<keyword evidence="1" id="KW-0812">Transmembrane</keyword>
<feature type="transmembrane region" description="Helical" evidence="1">
    <location>
        <begin position="487"/>
        <end position="507"/>
    </location>
</feature>
<dbReference type="Proteomes" id="UP001159427">
    <property type="component" value="Unassembled WGS sequence"/>
</dbReference>
<sequence>PDFKNLCKHLQQITGTDRGLFAGFRACKCLNNSYRLNLFGVCSPCGTFGLKCQDEFANLSVGYWWHWKDKTHLELYRNFSKNVKNFSFTPELHKGNDSGIGYPYTLPQPHRCLMADVCKGGLNSSCEAGYKGPLCAVCSDGYYKQLTKCKLCPTKKWMIGQCAIIGALVMILVILVVWRSKKKCKKDAGRSFLDEVLGRIKVIIGFYQVTFGIMEAFSYIKWPESLNVIGQFSQVMQINILQIAPPHCILPGLGVDALGSLLATMGLNIAAVIIALTGLALASWTSTRHMLNEEEKMKKKERVKGVVKRSLFFFLYVTYLNTCLKTVQVLPLTCHKICVDQKDESCVEYLKADYSIDCKGERYKRLVIVGYCSIVYVIFLPAAAFIAIWKRQRAARKAEDETTDDTNDFKGQGTMETGLRFLHESYTSRCWYWELVETCRKVILTSGLILLDSESRGYIGLALLSSGFYGIYFALKRPINDPFENKLMLSSLAVTFVNLAIGAVSTIPSEGFGTSVDPIVDNLLFNGLVIVANCLVIGLLVLQYLAYIYHYVKEWRKDPKWSFSCCLALLLPLNQLQGEIRGLAERNVLNQQLQTGKMEMPSIASTLRDSGAVDITLEEHNAEREQEEETENELSMIEKGVLTLAKVSVHELPRGTYALEEHNAEREQEEETENEISMVEKGVRTIANVSIHELPRGTYALEELNAEREQGEETENEISMIEKGVLTLANVSVHELPRGTYALEELNAEREQEEETENEVSMIEKGVRTPANISVHELPRGAYDTKL</sequence>
<evidence type="ECO:0000256" key="1">
    <source>
        <dbReference type="SAM" id="Phobius"/>
    </source>
</evidence>
<gene>
    <name evidence="2" type="ORF">PEVE_00001024</name>
</gene>
<dbReference type="PANTHER" id="PTHR11319">
    <property type="entry name" value="G PROTEIN-COUPLED RECEPTOR-RELATED"/>
    <property type="match status" value="1"/>
</dbReference>
<name>A0ABN8Q2D2_9CNID</name>
<feature type="transmembrane region" description="Helical" evidence="1">
    <location>
        <begin position="157"/>
        <end position="178"/>
    </location>
</feature>
<accession>A0ABN8Q2D2</accession>
<keyword evidence="3" id="KW-1185">Reference proteome</keyword>
<feature type="transmembrane region" description="Helical" evidence="1">
    <location>
        <begin position="368"/>
        <end position="389"/>
    </location>
</feature>
<keyword evidence="1" id="KW-0472">Membrane</keyword>
<protein>
    <submittedName>
        <fullName evidence="2">Uncharacterized protein</fullName>
    </submittedName>
</protein>
<comment type="caution">
    <text evidence="2">The sequence shown here is derived from an EMBL/GenBank/DDBJ whole genome shotgun (WGS) entry which is preliminary data.</text>
</comment>
<evidence type="ECO:0000313" key="2">
    <source>
        <dbReference type="EMBL" id="CAH3153163.1"/>
    </source>
</evidence>
<feature type="transmembrane region" description="Helical" evidence="1">
    <location>
        <begin position="261"/>
        <end position="285"/>
    </location>
</feature>
<organism evidence="2 3">
    <name type="scientific">Porites evermanni</name>
    <dbReference type="NCBI Taxonomy" id="104178"/>
    <lineage>
        <taxon>Eukaryota</taxon>
        <taxon>Metazoa</taxon>
        <taxon>Cnidaria</taxon>
        <taxon>Anthozoa</taxon>
        <taxon>Hexacorallia</taxon>
        <taxon>Scleractinia</taxon>
        <taxon>Fungiina</taxon>
        <taxon>Poritidae</taxon>
        <taxon>Porites</taxon>
    </lineage>
</organism>